<sequence>SYFCLASLAIDPVVEAVTNTPLMELKLKDFTVNFTITNLPYLEEMRNPNSGAYQNAKASIERELNQLYQHSNLGAMFFGCSVENLRPTGWTNQTGVNSICTFMKDYGPRTFDRDLVYDVFQNLTSKGYSSEVSPVPYRKDLPFWAIILICLSVLLACVLLFLMCFLARRRAGKYEVQQSIFGIYFPHLDMRRTR</sequence>
<organism evidence="3 4">
    <name type="scientific">Phrynosoma platyrhinos</name>
    <name type="common">Desert horned lizard</name>
    <dbReference type="NCBI Taxonomy" id="52577"/>
    <lineage>
        <taxon>Eukaryota</taxon>
        <taxon>Metazoa</taxon>
        <taxon>Chordata</taxon>
        <taxon>Craniata</taxon>
        <taxon>Vertebrata</taxon>
        <taxon>Euteleostomi</taxon>
        <taxon>Lepidosauria</taxon>
        <taxon>Squamata</taxon>
        <taxon>Bifurcata</taxon>
        <taxon>Unidentata</taxon>
        <taxon>Episquamata</taxon>
        <taxon>Toxicofera</taxon>
        <taxon>Iguania</taxon>
        <taxon>Phrynosomatidae</taxon>
        <taxon>Phrynosomatinae</taxon>
        <taxon>Phrynosoma</taxon>
    </lineage>
</organism>
<dbReference type="PANTHER" id="PTHR14672">
    <property type="entry name" value="MUCIN-16"/>
    <property type="match status" value="1"/>
</dbReference>
<evidence type="ECO:0000259" key="2">
    <source>
        <dbReference type="PROSITE" id="PS50024"/>
    </source>
</evidence>
<evidence type="ECO:0000256" key="1">
    <source>
        <dbReference type="SAM" id="Phobius"/>
    </source>
</evidence>
<proteinExistence type="predicted"/>
<dbReference type="Pfam" id="PF01390">
    <property type="entry name" value="SEA"/>
    <property type="match status" value="1"/>
</dbReference>
<accession>A0ABQ7T849</accession>
<dbReference type="Gene3D" id="3.30.70.960">
    <property type="entry name" value="SEA domain"/>
    <property type="match status" value="1"/>
</dbReference>
<keyword evidence="4" id="KW-1185">Reference proteome</keyword>
<keyword evidence="1" id="KW-1133">Transmembrane helix</keyword>
<name>A0ABQ7T849_PHRPL</name>
<comment type="caution">
    <text evidence="3">The sequence shown here is derived from an EMBL/GenBank/DDBJ whole genome shotgun (WGS) entry which is preliminary data.</text>
</comment>
<feature type="transmembrane region" description="Helical" evidence="1">
    <location>
        <begin position="143"/>
        <end position="167"/>
    </location>
</feature>
<feature type="domain" description="SEA" evidence="2">
    <location>
        <begin position="26"/>
        <end position="144"/>
    </location>
</feature>
<dbReference type="InterPro" id="IPR000082">
    <property type="entry name" value="SEA_dom"/>
</dbReference>
<dbReference type="InterPro" id="IPR036364">
    <property type="entry name" value="SEA_dom_sf"/>
</dbReference>
<dbReference type="PANTHER" id="PTHR14672:SF1">
    <property type="entry name" value="MUCIN-16"/>
    <property type="match status" value="1"/>
</dbReference>
<reference evidence="3 4" key="1">
    <citation type="journal article" date="2022" name="Gigascience">
        <title>A chromosome-level genome assembly and annotation of the desert horned lizard, Phrynosoma platyrhinos, provides insight into chromosomal rearrangements among reptiles.</title>
        <authorList>
            <person name="Koochekian N."/>
            <person name="Ascanio A."/>
            <person name="Farleigh K."/>
            <person name="Card D.C."/>
            <person name="Schield D.R."/>
            <person name="Castoe T.A."/>
            <person name="Jezkova T."/>
        </authorList>
    </citation>
    <scope>NUCLEOTIDE SEQUENCE [LARGE SCALE GENOMIC DNA]</scope>
    <source>
        <strain evidence="3">NK-2021</strain>
    </source>
</reference>
<feature type="non-terminal residue" evidence="3">
    <location>
        <position position="1"/>
    </location>
</feature>
<protein>
    <recommendedName>
        <fullName evidence="2">SEA domain-containing protein</fullName>
    </recommendedName>
</protein>
<keyword evidence="1" id="KW-0812">Transmembrane</keyword>
<dbReference type="SUPFAM" id="SSF82671">
    <property type="entry name" value="SEA domain"/>
    <property type="match status" value="1"/>
</dbReference>
<keyword evidence="1" id="KW-0472">Membrane</keyword>
<evidence type="ECO:0000313" key="3">
    <source>
        <dbReference type="EMBL" id="KAH0625904.1"/>
    </source>
</evidence>
<evidence type="ECO:0000313" key="4">
    <source>
        <dbReference type="Proteomes" id="UP000826234"/>
    </source>
</evidence>
<dbReference type="EMBL" id="JAIPUX010000953">
    <property type="protein sequence ID" value="KAH0625904.1"/>
    <property type="molecule type" value="Genomic_DNA"/>
</dbReference>
<dbReference type="InterPro" id="IPR028850">
    <property type="entry name" value="MUC16"/>
</dbReference>
<gene>
    <name evidence="3" type="ORF">JD844_034273</name>
</gene>
<dbReference type="PROSITE" id="PS50024">
    <property type="entry name" value="SEA"/>
    <property type="match status" value="1"/>
</dbReference>
<dbReference type="Proteomes" id="UP000826234">
    <property type="component" value="Unassembled WGS sequence"/>
</dbReference>